<reference evidence="2" key="1">
    <citation type="submission" date="2025-08" db="UniProtKB">
        <authorList>
            <consortium name="Ensembl"/>
        </authorList>
    </citation>
    <scope>IDENTIFICATION</scope>
</reference>
<keyword evidence="3" id="KW-1185">Reference proteome</keyword>
<dbReference type="Gene3D" id="3.40.50.300">
    <property type="entry name" value="P-loop containing nucleotide triphosphate hydrolases"/>
    <property type="match status" value="1"/>
</dbReference>
<accession>A0A8C5FF40</accession>
<feature type="region of interest" description="Disordered" evidence="1">
    <location>
        <begin position="44"/>
        <end position="66"/>
    </location>
</feature>
<dbReference type="PANTHER" id="PTHR14559">
    <property type="entry name" value="CASPASE RECRUITMENT DOMAIN FAMILY"/>
    <property type="match status" value="1"/>
</dbReference>
<dbReference type="GeneTree" id="ENSGT00940000157763"/>
<dbReference type="Proteomes" id="UP000694546">
    <property type="component" value="Unassembled WGS sequence"/>
</dbReference>
<dbReference type="GO" id="GO:0050700">
    <property type="term" value="F:CARD domain binding"/>
    <property type="evidence" value="ECO:0007669"/>
    <property type="project" value="TreeGrafter"/>
</dbReference>
<organism evidence="2 3">
    <name type="scientific">Gadus morhua</name>
    <name type="common">Atlantic cod</name>
    <dbReference type="NCBI Taxonomy" id="8049"/>
    <lineage>
        <taxon>Eukaryota</taxon>
        <taxon>Metazoa</taxon>
        <taxon>Chordata</taxon>
        <taxon>Craniata</taxon>
        <taxon>Vertebrata</taxon>
        <taxon>Euteleostomi</taxon>
        <taxon>Actinopterygii</taxon>
        <taxon>Neopterygii</taxon>
        <taxon>Teleostei</taxon>
        <taxon>Neoteleostei</taxon>
        <taxon>Acanthomorphata</taxon>
        <taxon>Zeiogadaria</taxon>
        <taxon>Gadariae</taxon>
        <taxon>Gadiformes</taxon>
        <taxon>Gadoidei</taxon>
        <taxon>Gadidae</taxon>
        <taxon>Gadus</taxon>
    </lineage>
</organism>
<sequence>EAPPLDPKTCPRQSRASVFITQILQFVSRMDNKYKRMNSSERVRIVPPSSGSLPRQGFEPLREEDPDREVSGLNLIPYSLVTLQRSGARRPVLFSPAALAGPLLQRLLPPGGGGPELSGCRPGQSAGHLCVLVSPQGRHCLLEAELSCVKDLLRREIYPIIIFIKICERNVKRLRKLPLRLESEEDFVRACRIREKELEGVACLYSTVEPDAWAGPDDLVRVVKERIQEEQRKVVWVEQDLL</sequence>
<proteinExistence type="predicted"/>
<dbReference type="InterPro" id="IPR027417">
    <property type="entry name" value="P-loop_NTPase"/>
</dbReference>
<dbReference type="PANTHER" id="PTHR14559:SF4">
    <property type="entry name" value="CASPASE RECRUITMENT DOMAIN-CONTAINING PROTEIN 11"/>
    <property type="match status" value="1"/>
</dbReference>
<name>A0A8C5FF40_GADMO</name>
<dbReference type="GO" id="GO:0005737">
    <property type="term" value="C:cytoplasm"/>
    <property type="evidence" value="ECO:0007669"/>
    <property type="project" value="TreeGrafter"/>
</dbReference>
<evidence type="ECO:0008006" key="4">
    <source>
        <dbReference type="Google" id="ProtNLM"/>
    </source>
</evidence>
<reference evidence="2" key="2">
    <citation type="submission" date="2025-09" db="UniProtKB">
        <authorList>
            <consortium name="Ensembl"/>
        </authorList>
    </citation>
    <scope>IDENTIFICATION</scope>
</reference>
<protein>
    <recommendedName>
        <fullName evidence="4">Caspase recruitment domain family member 11</fullName>
    </recommendedName>
</protein>
<evidence type="ECO:0000313" key="3">
    <source>
        <dbReference type="Proteomes" id="UP000694546"/>
    </source>
</evidence>
<dbReference type="Ensembl" id="ENSGMOT00000036357.1">
    <property type="protein sequence ID" value="ENSGMOP00000032132.1"/>
    <property type="gene ID" value="ENSGMOG00000034365.1"/>
</dbReference>
<dbReference type="SUPFAM" id="SSF52540">
    <property type="entry name" value="P-loop containing nucleoside triphosphate hydrolases"/>
    <property type="match status" value="1"/>
</dbReference>
<evidence type="ECO:0000256" key="1">
    <source>
        <dbReference type="SAM" id="MobiDB-lite"/>
    </source>
</evidence>
<dbReference type="AlphaFoldDB" id="A0A8C5FF40"/>
<evidence type="ECO:0000313" key="2">
    <source>
        <dbReference type="Ensembl" id="ENSGMOP00000032132.1"/>
    </source>
</evidence>